<organism evidence="2 3">
    <name type="scientific">Phytophthora citrophthora</name>
    <dbReference type="NCBI Taxonomy" id="4793"/>
    <lineage>
        <taxon>Eukaryota</taxon>
        <taxon>Sar</taxon>
        <taxon>Stramenopiles</taxon>
        <taxon>Oomycota</taxon>
        <taxon>Peronosporomycetes</taxon>
        <taxon>Peronosporales</taxon>
        <taxon>Peronosporaceae</taxon>
        <taxon>Phytophthora</taxon>
    </lineage>
</organism>
<feature type="domain" description="C2" evidence="1">
    <location>
        <begin position="1"/>
        <end position="115"/>
    </location>
</feature>
<dbReference type="InterPro" id="IPR000008">
    <property type="entry name" value="C2_dom"/>
</dbReference>
<dbReference type="Pfam" id="PF00168">
    <property type="entry name" value="C2"/>
    <property type="match status" value="1"/>
</dbReference>
<keyword evidence="3" id="KW-1185">Reference proteome</keyword>
<name>A0AAD9LLA0_9STRA</name>
<dbReference type="Gene3D" id="2.60.40.150">
    <property type="entry name" value="C2 domain"/>
    <property type="match status" value="1"/>
</dbReference>
<proteinExistence type="predicted"/>
<comment type="caution">
    <text evidence="2">The sequence shown here is derived from an EMBL/GenBank/DDBJ whole genome shotgun (WGS) entry which is preliminary data.</text>
</comment>
<evidence type="ECO:0000313" key="3">
    <source>
        <dbReference type="Proteomes" id="UP001259832"/>
    </source>
</evidence>
<dbReference type="Proteomes" id="UP001259832">
    <property type="component" value="Unassembled WGS sequence"/>
</dbReference>
<accession>A0AAD9LLA0</accession>
<dbReference type="PROSITE" id="PS50004">
    <property type="entry name" value="C2"/>
    <property type="match status" value="1"/>
</dbReference>
<gene>
    <name evidence="2" type="ORF">P3T76_008076</name>
</gene>
<protein>
    <recommendedName>
        <fullName evidence="1">C2 domain-containing protein</fullName>
    </recommendedName>
</protein>
<reference evidence="2" key="1">
    <citation type="submission" date="2023-08" db="EMBL/GenBank/DDBJ databases">
        <title>Reference Genome Resource for the Citrus Pathogen Phytophthora citrophthora.</title>
        <authorList>
            <person name="Moller H."/>
            <person name="Coetzee B."/>
            <person name="Rose L.J."/>
            <person name="Van Niekerk J.M."/>
        </authorList>
    </citation>
    <scope>NUCLEOTIDE SEQUENCE</scope>
    <source>
        <strain evidence="2">STE-U-9442</strain>
    </source>
</reference>
<dbReference type="SMART" id="SM00239">
    <property type="entry name" value="C2"/>
    <property type="match status" value="1"/>
</dbReference>
<dbReference type="CDD" id="cd00030">
    <property type="entry name" value="C2"/>
    <property type="match status" value="1"/>
</dbReference>
<evidence type="ECO:0000313" key="2">
    <source>
        <dbReference type="EMBL" id="KAK1940625.1"/>
    </source>
</evidence>
<dbReference type="AlphaFoldDB" id="A0AAD9LLA0"/>
<sequence>MTSYSQDTYTLAIHVQSAQNLSTQAIAAFCTTYLWSNASSDGPAQSTSKPKFTNFSRINKDNSPVQWNETLELDANDPSSEVLTIRVKDVKDALVGTCNVYLAHLHPGQPLDQWFQLHPAGHIRLKLVLTPKQRAVPTPVPNSPYSADFQALLDIELKKRAAAVNESPLPSQIAMLVEAQNQAQQNTMLMINQHLRQQQQVTQNLMQTQFQSTYASFPGAYPPVQQSSGTNFHEMMGTAANISTIAANMQQLNGNSAGTGTNGLGTVASIGLGALGLGPFGGFFSS</sequence>
<evidence type="ECO:0000259" key="1">
    <source>
        <dbReference type="PROSITE" id="PS50004"/>
    </source>
</evidence>
<dbReference type="SUPFAM" id="SSF49562">
    <property type="entry name" value="C2 domain (Calcium/lipid-binding domain, CaLB)"/>
    <property type="match status" value="1"/>
</dbReference>
<dbReference type="EMBL" id="JASMQC010000014">
    <property type="protein sequence ID" value="KAK1940625.1"/>
    <property type="molecule type" value="Genomic_DNA"/>
</dbReference>
<dbReference type="InterPro" id="IPR035892">
    <property type="entry name" value="C2_domain_sf"/>
</dbReference>